<sequence>MIVRDSDRGAILTVHVQPNSSRTECVGMHGDALKIRLAARPIDGAANDELIRFIAEQCMVPRAHVRLQAGAEARRKRLCVQGITAQALLARLMPQY</sequence>
<proteinExistence type="inferred from homology"/>
<dbReference type="InterPro" id="IPR003746">
    <property type="entry name" value="DUF167"/>
</dbReference>
<dbReference type="PANTHER" id="PTHR13420">
    <property type="entry name" value="UPF0235 PROTEIN C15ORF40"/>
    <property type="match status" value="1"/>
</dbReference>
<evidence type="ECO:0000313" key="4">
    <source>
        <dbReference type="Proteomes" id="UP000593737"/>
    </source>
</evidence>
<dbReference type="SMART" id="SM01152">
    <property type="entry name" value="DUF167"/>
    <property type="match status" value="1"/>
</dbReference>
<dbReference type="Pfam" id="PF02594">
    <property type="entry name" value="DUF167"/>
    <property type="match status" value="1"/>
</dbReference>
<evidence type="ECO:0000256" key="2">
    <source>
        <dbReference type="HAMAP-Rule" id="MF_00634"/>
    </source>
</evidence>
<gene>
    <name evidence="3" type="ORF">Nkreftii_003343</name>
</gene>
<dbReference type="AlphaFoldDB" id="A0A7S8FGG9"/>
<dbReference type="InterPro" id="IPR036591">
    <property type="entry name" value="YggU-like_sf"/>
</dbReference>
<comment type="similarity">
    <text evidence="1 2">Belongs to the UPF0235 family.</text>
</comment>
<dbReference type="SUPFAM" id="SSF69786">
    <property type="entry name" value="YggU-like"/>
    <property type="match status" value="1"/>
</dbReference>
<dbReference type="Gene3D" id="3.30.1200.10">
    <property type="entry name" value="YggU-like"/>
    <property type="match status" value="1"/>
</dbReference>
<reference evidence="3 4" key="1">
    <citation type="journal article" date="2020" name="ISME J.">
        <title>Enrichment and physiological characterization of a novel comammox Nitrospira indicates ammonium inhibition of complete nitrification.</title>
        <authorList>
            <person name="Sakoula D."/>
            <person name="Koch H."/>
            <person name="Frank J."/>
            <person name="Jetten M.S.M."/>
            <person name="van Kessel M.A.H.J."/>
            <person name="Lucker S."/>
        </authorList>
    </citation>
    <scope>NUCLEOTIDE SEQUENCE [LARGE SCALE GENOMIC DNA]</scope>
    <source>
        <strain evidence="3">Comreactor17</strain>
    </source>
</reference>
<dbReference type="GO" id="GO:0005737">
    <property type="term" value="C:cytoplasm"/>
    <property type="evidence" value="ECO:0007669"/>
    <property type="project" value="TreeGrafter"/>
</dbReference>
<evidence type="ECO:0000256" key="1">
    <source>
        <dbReference type="ARBA" id="ARBA00010364"/>
    </source>
</evidence>
<dbReference type="Proteomes" id="UP000593737">
    <property type="component" value="Chromosome"/>
</dbReference>
<evidence type="ECO:0000313" key="3">
    <source>
        <dbReference type="EMBL" id="QPD05569.1"/>
    </source>
</evidence>
<dbReference type="EMBL" id="CP047423">
    <property type="protein sequence ID" value="QPD05569.1"/>
    <property type="molecule type" value="Genomic_DNA"/>
</dbReference>
<name>A0A7S8FGG9_9BACT</name>
<dbReference type="PANTHER" id="PTHR13420:SF7">
    <property type="entry name" value="UPF0235 PROTEIN C15ORF40"/>
    <property type="match status" value="1"/>
</dbReference>
<accession>A0A7S8FGG9</accession>
<organism evidence="3 4">
    <name type="scientific">Candidatus Nitrospira kreftii</name>
    <dbReference type="NCBI Taxonomy" id="2652173"/>
    <lineage>
        <taxon>Bacteria</taxon>
        <taxon>Pseudomonadati</taxon>
        <taxon>Nitrospirota</taxon>
        <taxon>Nitrospiria</taxon>
        <taxon>Nitrospirales</taxon>
        <taxon>Nitrospiraceae</taxon>
        <taxon>Nitrospira</taxon>
    </lineage>
</organism>
<dbReference type="HAMAP" id="MF_00634">
    <property type="entry name" value="UPF0235"/>
    <property type="match status" value="1"/>
</dbReference>
<dbReference type="KEGG" id="nkf:Nkreftii_003343"/>
<protein>
    <recommendedName>
        <fullName evidence="2">UPF0235 protein Nkreftii_003343</fullName>
    </recommendedName>
</protein>
<dbReference type="NCBIfam" id="TIGR00251">
    <property type="entry name" value="DUF167 family protein"/>
    <property type="match status" value="1"/>
</dbReference>